<dbReference type="Pfam" id="PF00071">
    <property type="entry name" value="Ras"/>
    <property type="match status" value="1"/>
</dbReference>
<sequence>MDVTSDSVSQTYMKPFESIIVLLGASGAGKTALAMRFFESRWDNTDYAHSLDICWRSFRVLNNYTCFIEALIVHEHESDVLTARNNYLRERGAFLLVYSVTSRVTFERLEEFRQSALHGSHPTTPLMIVVGTKFDCTEAEREVSEAEGAEFAANIGCPFVETSAKTSHNVESAFVELVRELLERSPPVVPTPPRKRGRSRKRCVIM</sequence>
<proteinExistence type="predicted"/>
<dbReference type="Gene3D" id="3.40.50.300">
    <property type="entry name" value="P-loop containing nucleotide triphosphate hydrolases"/>
    <property type="match status" value="1"/>
</dbReference>
<dbReference type="PROSITE" id="PS51421">
    <property type="entry name" value="RAS"/>
    <property type="match status" value="1"/>
</dbReference>
<dbReference type="SMART" id="SM00175">
    <property type="entry name" value="RAB"/>
    <property type="match status" value="1"/>
</dbReference>
<dbReference type="InterPro" id="IPR020849">
    <property type="entry name" value="Small_GTPase_Ras-type"/>
</dbReference>
<dbReference type="Proteomes" id="UP000620124">
    <property type="component" value="Unassembled WGS sequence"/>
</dbReference>
<gene>
    <name evidence="5" type="ORF">MVEN_01446900</name>
</gene>
<dbReference type="InterPro" id="IPR001806">
    <property type="entry name" value="Small_GTPase"/>
</dbReference>
<comment type="caution">
    <text evidence="5">The sequence shown here is derived from an EMBL/GenBank/DDBJ whole genome shotgun (WGS) entry which is preliminary data.</text>
</comment>
<evidence type="ECO:0000256" key="2">
    <source>
        <dbReference type="ARBA" id="ARBA00022741"/>
    </source>
</evidence>
<dbReference type="SMART" id="SM00174">
    <property type="entry name" value="RHO"/>
    <property type="match status" value="1"/>
</dbReference>
<keyword evidence="6" id="KW-1185">Reference proteome</keyword>
<dbReference type="PANTHER" id="PTHR24070">
    <property type="entry name" value="RAS, DI-RAS, AND RHEB FAMILY MEMBERS OF SMALL GTPASE SUPERFAMILY"/>
    <property type="match status" value="1"/>
</dbReference>
<dbReference type="PROSITE" id="PS51419">
    <property type="entry name" value="RAB"/>
    <property type="match status" value="1"/>
</dbReference>
<accession>A0A8H7CQZ4</accession>
<dbReference type="GO" id="GO:0005886">
    <property type="term" value="C:plasma membrane"/>
    <property type="evidence" value="ECO:0007669"/>
    <property type="project" value="UniProtKB-SubCell"/>
</dbReference>
<feature type="region of interest" description="Disordered" evidence="4">
    <location>
        <begin position="187"/>
        <end position="206"/>
    </location>
</feature>
<evidence type="ECO:0000256" key="1">
    <source>
        <dbReference type="ARBA" id="ARBA00004342"/>
    </source>
</evidence>
<dbReference type="AlphaFoldDB" id="A0A8H7CQZ4"/>
<evidence type="ECO:0000313" key="5">
    <source>
        <dbReference type="EMBL" id="KAF7346945.1"/>
    </source>
</evidence>
<protein>
    <submittedName>
        <fullName evidence="5">Ras protein</fullName>
    </submittedName>
</protein>
<dbReference type="GO" id="GO:0007165">
    <property type="term" value="P:signal transduction"/>
    <property type="evidence" value="ECO:0007669"/>
    <property type="project" value="InterPro"/>
</dbReference>
<dbReference type="SUPFAM" id="SSF52540">
    <property type="entry name" value="P-loop containing nucleoside triphosphate hydrolases"/>
    <property type="match status" value="1"/>
</dbReference>
<name>A0A8H7CQZ4_9AGAR</name>
<keyword evidence="2" id="KW-0547">Nucleotide-binding</keyword>
<keyword evidence="3" id="KW-0342">GTP-binding</keyword>
<dbReference type="OrthoDB" id="5239715at2759"/>
<evidence type="ECO:0000313" key="6">
    <source>
        <dbReference type="Proteomes" id="UP000620124"/>
    </source>
</evidence>
<dbReference type="PRINTS" id="PR00449">
    <property type="entry name" value="RASTRNSFRMNG"/>
</dbReference>
<comment type="subcellular location">
    <subcellularLocation>
        <location evidence="1">Cell membrane</location>
        <topology evidence="1">Lipid-anchor</topology>
        <orientation evidence="1">Cytoplasmic side</orientation>
    </subcellularLocation>
</comment>
<dbReference type="GO" id="GO:0003924">
    <property type="term" value="F:GTPase activity"/>
    <property type="evidence" value="ECO:0007669"/>
    <property type="project" value="InterPro"/>
</dbReference>
<dbReference type="SMART" id="SM00173">
    <property type="entry name" value="RAS"/>
    <property type="match status" value="1"/>
</dbReference>
<evidence type="ECO:0000256" key="4">
    <source>
        <dbReference type="SAM" id="MobiDB-lite"/>
    </source>
</evidence>
<dbReference type="GO" id="GO:0005525">
    <property type="term" value="F:GTP binding"/>
    <property type="evidence" value="ECO:0007669"/>
    <property type="project" value="UniProtKB-KW"/>
</dbReference>
<dbReference type="InterPro" id="IPR027417">
    <property type="entry name" value="P-loop_NTPase"/>
</dbReference>
<feature type="compositionally biased region" description="Basic residues" evidence="4">
    <location>
        <begin position="193"/>
        <end position="206"/>
    </location>
</feature>
<reference evidence="5" key="1">
    <citation type="submission" date="2020-05" db="EMBL/GenBank/DDBJ databases">
        <title>Mycena genomes resolve the evolution of fungal bioluminescence.</title>
        <authorList>
            <person name="Tsai I.J."/>
        </authorList>
    </citation>
    <scope>NUCLEOTIDE SEQUENCE</scope>
    <source>
        <strain evidence="5">CCC161011</strain>
    </source>
</reference>
<organism evidence="5 6">
    <name type="scientific">Mycena venus</name>
    <dbReference type="NCBI Taxonomy" id="2733690"/>
    <lineage>
        <taxon>Eukaryota</taxon>
        <taxon>Fungi</taxon>
        <taxon>Dikarya</taxon>
        <taxon>Basidiomycota</taxon>
        <taxon>Agaricomycotina</taxon>
        <taxon>Agaricomycetes</taxon>
        <taxon>Agaricomycetidae</taxon>
        <taxon>Agaricales</taxon>
        <taxon>Marasmiineae</taxon>
        <taxon>Mycenaceae</taxon>
        <taxon>Mycena</taxon>
    </lineage>
</organism>
<evidence type="ECO:0000256" key="3">
    <source>
        <dbReference type="ARBA" id="ARBA00023134"/>
    </source>
</evidence>
<dbReference type="EMBL" id="JACAZI010000012">
    <property type="protein sequence ID" value="KAF7346945.1"/>
    <property type="molecule type" value="Genomic_DNA"/>
</dbReference>